<dbReference type="PANTHER" id="PTHR38123:SF6">
    <property type="entry name" value="CELL WALL SERINE-THREONINE-RICH GALACTOMANNOPROTEIN MP1 (AFU_ORTHOLOGUE AFUA_4G03240)"/>
    <property type="match status" value="1"/>
</dbReference>
<evidence type="ECO:0008006" key="4">
    <source>
        <dbReference type="Google" id="ProtNLM"/>
    </source>
</evidence>
<dbReference type="PANTHER" id="PTHR38123">
    <property type="entry name" value="CELL WALL SERINE-THREONINE-RICH GALACTOMANNOPROTEIN MP1 (AFU_ORTHOLOGUE AFUA_4G03240)"/>
    <property type="match status" value="1"/>
</dbReference>
<dbReference type="AlphaFoldDB" id="A0AAD9MBS1"/>
<dbReference type="EMBL" id="JAQQPM010000003">
    <property type="protein sequence ID" value="KAK2070427.1"/>
    <property type="molecule type" value="Genomic_DNA"/>
</dbReference>
<proteinExistence type="predicted"/>
<accession>A0AAD9MBS1</accession>
<name>A0AAD9MBS1_9PEZI</name>
<feature type="region of interest" description="Disordered" evidence="1">
    <location>
        <begin position="199"/>
        <end position="233"/>
    </location>
</feature>
<keyword evidence="3" id="KW-1185">Reference proteome</keyword>
<organism evidence="2 3">
    <name type="scientific">Phyllachora maydis</name>
    <dbReference type="NCBI Taxonomy" id="1825666"/>
    <lineage>
        <taxon>Eukaryota</taxon>
        <taxon>Fungi</taxon>
        <taxon>Dikarya</taxon>
        <taxon>Ascomycota</taxon>
        <taxon>Pezizomycotina</taxon>
        <taxon>Sordariomycetes</taxon>
        <taxon>Sordariomycetidae</taxon>
        <taxon>Phyllachorales</taxon>
        <taxon>Phyllachoraceae</taxon>
        <taxon>Phyllachora</taxon>
    </lineage>
</organism>
<protein>
    <recommendedName>
        <fullName evidence="4">Cell wall protein</fullName>
    </recommendedName>
</protein>
<dbReference type="Gene3D" id="1.20.1280.140">
    <property type="match status" value="1"/>
</dbReference>
<dbReference type="InterPro" id="IPR021054">
    <property type="entry name" value="Cell_wall_mannoprotein_1"/>
</dbReference>
<feature type="compositionally biased region" description="Polar residues" evidence="1">
    <location>
        <begin position="212"/>
        <end position="221"/>
    </location>
</feature>
<evidence type="ECO:0000313" key="2">
    <source>
        <dbReference type="EMBL" id="KAK2070427.1"/>
    </source>
</evidence>
<evidence type="ECO:0000256" key="1">
    <source>
        <dbReference type="SAM" id="MobiDB-lite"/>
    </source>
</evidence>
<dbReference type="Pfam" id="PF12296">
    <property type="entry name" value="HsbA"/>
    <property type="match status" value="1"/>
</dbReference>
<evidence type="ECO:0000313" key="3">
    <source>
        <dbReference type="Proteomes" id="UP001217918"/>
    </source>
</evidence>
<comment type="caution">
    <text evidence="2">The sequence shown here is derived from an EMBL/GenBank/DDBJ whole genome shotgun (WGS) entry which is preliminary data.</text>
</comment>
<dbReference type="Proteomes" id="UP001217918">
    <property type="component" value="Unassembled WGS sequence"/>
</dbReference>
<dbReference type="GO" id="GO:0005576">
    <property type="term" value="C:extracellular region"/>
    <property type="evidence" value="ECO:0007669"/>
    <property type="project" value="TreeGrafter"/>
</dbReference>
<reference evidence="2" key="1">
    <citation type="journal article" date="2023" name="Mol. Plant Microbe Interact.">
        <title>Elucidating the Obligate Nature and Biological Capacity of an Invasive Fungal Corn Pathogen.</title>
        <authorList>
            <person name="MacCready J.S."/>
            <person name="Roggenkamp E.M."/>
            <person name="Gdanetz K."/>
            <person name="Chilvers M.I."/>
        </authorList>
    </citation>
    <scope>NUCLEOTIDE SEQUENCE</scope>
    <source>
        <strain evidence="2">PM02</strain>
    </source>
</reference>
<sequence length="257" mass="25536">MRPSIIALAGGATAQLSLPVFVHRSVEETLLIKRDLATIQQVVTDLGTSLNNLDTAVKGFTAGDMPAQMNVISSASSLVSMIQSGTAKIAASSNITLNDAVMLQAQTSGLMTTSNTLITDLTSIKPEAEKAGACEVVQGYTQQVSDGIMGLLKVVVSKIPEAAQTLAMSATSGLTGSLAQIQGVYASGNCTDAPGVAPMTMPPASATGAPNGASSNSTAKATPTGVKPGAPSATGAASMVAAPMGALAMAMAAAVLL</sequence>
<gene>
    <name evidence="2" type="ORF">P8C59_004917</name>
</gene>